<dbReference type="AlphaFoldDB" id="A0A1U7EXL2"/>
<proteinExistence type="predicted"/>
<keyword evidence="2" id="KW-0472">Membrane</keyword>
<dbReference type="Proteomes" id="UP000002698">
    <property type="component" value="Chromosome"/>
</dbReference>
<dbReference type="RefSeq" id="WP_011323518.1">
    <property type="nucleotide sequence ID" value="NC_007426.1"/>
</dbReference>
<dbReference type="KEGG" id="nph:NP_3614A"/>
<keyword evidence="2" id="KW-1133">Transmembrane helix</keyword>
<feature type="transmembrane region" description="Helical" evidence="2">
    <location>
        <begin position="15"/>
        <end position="35"/>
    </location>
</feature>
<evidence type="ECO:0000256" key="1">
    <source>
        <dbReference type="SAM" id="MobiDB-lite"/>
    </source>
</evidence>
<dbReference type="InterPro" id="IPR018649">
    <property type="entry name" value="SHOCT"/>
</dbReference>
<evidence type="ECO:0000313" key="4">
    <source>
        <dbReference type="EMBL" id="CAI49898.1"/>
    </source>
</evidence>
<name>A0A1U7EXL2_NATPD</name>
<sequence length="133" mass="14813">MDEEDTEPLVTHEMLGYMLGFGLDFILLAGLLWVVGVVPGVVFAGVTGFFAVVYTLWIAWRWHSRRRDDSADREPVDALKERYVAGELSEAEFEAELSRLMDAGPDADGREQKTSDRTAAETASDRQEAAESE</sequence>
<dbReference type="EnsemblBacteria" id="CAI49898">
    <property type="protein sequence ID" value="CAI49898"/>
    <property type="gene ID" value="NP_3614A"/>
</dbReference>
<feature type="region of interest" description="Disordered" evidence="1">
    <location>
        <begin position="100"/>
        <end position="133"/>
    </location>
</feature>
<reference evidence="4 5" key="1">
    <citation type="journal article" date="2005" name="Genome Res.">
        <title>Living with two extremes: conclusions from the genome sequence of Natronomonas pharaonis.</title>
        <authorList>
            <person name="Falb M."/>
            <person name="Pfeiffer F."/>
            <person name="Palm P."/>
            <person name="Rodewald K."/>
            <person name="Hickmann V."/>
            <person name="Tittor J."/>
            <person name="Oesterhelt D."/>
        </authorList>
    </citation>
    <scope>NUCLEOTIDE SEQUENCE [LARGE SCALE GENOMIC DNA]</scope>
    <source>
        <strain evidence="5">ATCC 35678 / DSM 2160 / CIP 103997 / JCM 8858 / NBRC 14720 / NCIMB 2260 / Gabara</strain>
    </source>
</reference>
<dbReference type="eggNOG" id="arCOG03912">
    <property type="taxonomic scope" value="Archaea"/>
</dbReference>
<gene>
    <name evidence="4" type="ordered locus">NP_3614A</name>
</gene>
<dbReference type="EMBL" id="CR936257">
    <property type="protein sequence ID" value="CAI49898.1"/>
    <property type="molecule type" value="Genomic_DNA"/>
</dbReference>
<evidence type="ECO:0000259" key="3">
    <source>
        <dbReference type="Pfam" id="PF09851"/>
    </source>
</evidence>
<keyword evidence="5" id="KW-1185">Reference proteome</keyword>
<organism evidence="4 5">
    <name type="scientific">Natronomonas pharaonis (strain ATCC 35678 / DSM 2160 / CIP 103997 / JCM 8858 / NBRC 14720 / NCIMB 2260 / Gabara)</name>
    <name type="common">Halobacterium pharaonis</name>
    <dbReference type="NCBI Taxonomy" id="348780"/>
    <lineage>
        <taxon>Archaea</taxon>
        <taxon>Methanobacteriati</taxon>
        <taxon>Methanobacteriota</taxon>
        <taxon>Stenosarchaea group</taxon>
        <taxon>Halobacteria</taxon>
        <taxon>Halobacteriales</taxon>
        <taxon>Natronomonadaceae</taxon>
        <taxon>Natronomonas</taxon>
    </lineage>
</organism>
<feature type="domain" description="SHOCT" evidence="3">
    <location>
        <begin position="75"/>
        <end position="101"/>
    </location>
</feature>
<feature type="transmembrane region" description="Helical" evidence="2">
    <location>
        <begin position="41"/>
        <end position="60"/>
    </location>
</feature>
<keyword evidence="2" id="KW-0812">Transmembrane</keyword>
<evidence type="ECO:0000313" key="5">
    <source>
        <dbReference type="Proteomes" id="UP000002698"/>
    </source>
</evidence>
<accession>A0A1U7EXL2</accession>
<feature type="compositionally biased region" description="Basic and acidic residues" evidence="1">
    <location>
        <begin position="107"/>
        <end position="133"/>
    </location>
</feature>
<dbReference type="HOGENOM" id="CLU_1901997_0_0_2"/>
<evidence type="ECO:0000256" key="2">
    <source>
        <dbReference type="SAM" id="Phobius"/>
    </source>
</evidence>
<dbReference type="Pfam" id="PF09851">
    <property type="entry name" value="SHOCT"/>
    <property type="match status" value="1"/>
</dbReference>
<protein>
    <submittedName>
        <fullName evidence="4">DUF2078 family protein</fullName>
    </submittedName>
</protein>
<dbReference type="GeneID" id="3701824"/>